<evidence type="ECO:0000313" key="2">
    <source>
        <dbReference type="EMBL" id="TYB75469.1"/>
    </source>
</evidence>
<dbReference type="AlphaFoldDB" id="A0A5D0R362"/>
<evidence type="ECO:0000313" key="3">
    <source>
        <dbReference type="Proteomes" id="UP000324358"/>
    </source>
</evidence>
<proteinExistence type="predicted"/>
<sequence length="177" mass="19446">MRKIVLSLFCLCMLSCSSDDDANVDNTPAIIGTWVISQFNVENDAFDLNNDGTESNNLVSESGCYQGETMIFNANGTGSITYTTDLELTLTNSNNVETFSFECLVDNSSYNFTWIQLENGTIVADNNGDPTTITMLSNNTISRSTFFEYPIVFVDANGDVISTSYSESDATNVYVKQ</sequence>
<gene>
    <name evidence="2" type="ORF">ES675_04920</name>
</gene>
<reference evidence="2 3" key="1">
    <citation type="submission" date="2019-08" db="EMBL/GenBank/DDBJ databases">
        <title>Genomes of Antarctic Bizionia species.</title>
        <authorList>
            <person name="Bowman J.P."/>
        </authorList>
    </citation>
    <scope>NUCLEOTIDE SEQUENCE [LARGE SCALE GENOMIC DNA]</scope>
    <source>
        <strain evidence="2 3">APA-1</strain>
    </source>
</reference>
<protein>
    <submittedName>
        <fullName evidence="2">Uncharacterized protein</fullName>
    </submittedName>
</protein>
<name>A0A5D0R362_9FLAO</name>
<accession>A0A5D0R362</accession>
<dbReference type="EMBL" id="VSKL01000001">
    <property type="protein sequence ID" value="TYB75469.1"/>
    <property type="molecule type" value="Genomic_DNA"/>
</dbReference>
<feature type="chain" id="PRO_5022807309" evidence="1">
    <location>
        <begin position="23"/>
        <end position="177"/>
    </location>
</feature>
<keyword evidence="1" id="KW-0732">Signal</keyword>
<comment type="caution">
    <text evidence="2">The sequence shown here is derived from an EMBL/GenBank/DDBJ whole genome shotgun (WGS) entry which is preliminary data.</text>
</comment>
<dbReference type="Proteomes" id="UP000324358">
    <property type="component" value="Unassembled WGS sequence"/>
</dbReference>
<feature type="signal peptide" evidence="1">
    <location>
        <begin position="1"/>
        <end position="22"/>
    </location>
</feature>
<keyword evidence="3" id="KW-1185">Reference proteome</keyword>
<dbReference type="RefSeq" id="WP_148367283.1">
    <property type="nucleotide sequence ID" value="NZ_VSKL01000001.1"/>
</dbReference>
<organism evidence="2 3">
    <name type="scientific">Bizionia algoritergicola</name>
    <dbReference type="NCBI Taxonomy" id="291187"/>
    <lineage>
        <taxon>Bacteria</taxon>
        <taxon>Pseudomonadati</taxon>
        <taxon>Bacteroidota</taxon>
        <taxon>Flavobacteriia</taxon>
        <taxon>Flavobacteriales</taxon>
        <taxon>Flavobacteriaceae</taxon>
        <taxon>Bizionia</taxon>
    </lineage>
</organism>
<dbReference type="OrthoDB" id="1426588at2"/>
<evidence type="ECO:0000256" key="1">
    <source>
        <dbReference type="SAM" id="SignalP"/>
    </source>
</evidence>